<evidence type="ECO:0000313" key="2">
    <source>
        <dbReference type="EMBL" id="PGG99746.1"/>
    </source>
</evidence>
<protein>
    <submittedName>
        <fullName evidence="2">Uncharacterized protein</fullName>
    </submittedName>
</protein>
<proteinExistence type="predicted"/>
<feature type="region of interest" description="Disordered" evidence="1">
    <location>
        <begin position="1"/>
        <end position="92"/>
    </location>
</feature>
<gene>
    <name evidence="2" type="ORF">AJ79_08435</name>
</gene>
<evidence type="ECO:0000313" key="3">
    <source>
        <dbReference type="Proteomes" id="UP000223968"/>
    </source>
</evidence>
<organism evidence="2 3">
    <name type="scientific">Helicocarpus griseus UAMH5409</name>
    <dbReference type="NCBI Taxonomy" id="1447875"/>
    <lineage>
        <taxon>Eukaryota</taxon>
        <taxon>Fungi</taxon>
        <taxon>Dikarya</taxon>
        <taxon>Ascomycota</taxon>
        <taxon>Pezizomycotina</taxon>
        <taxon>Eurotiomycetes</taxon>
        <taxon>Eurotiomycetidae</taxon>
        <taxon>Onygenales</taxon>
        <taxon>Ajellomycetaceae</taxon>
        <taxon>Helicocarpus</taxon>
    </lineage>
</organism>
<dbReference type="OrthoDB" id="10548954at2759"/>
<reference evidence="2 3" key="1">
    <citation type="submission" date="2017-10" db="EMBL/GenBank/DDBJ databases">
        <title>Comparative genomics in systemic dimorphic fungi from Ajellomycetaceae.</title>
        <authorList>
            <person name="Munoz J.F."/>
            <person name="Mcewen J.G."/>
            <person name="Clay O.K."/>
            <person name="Cuomo C.A."/>
        </authorList>
    </citation>
    <scope>NUCLEOTIDE SEQUENCE [LARGE SCALE GENOMIC DNA]</scope>
    <source>
        <strain evidence="2 3">UAMH5409</strain>
    </source>
</reference>
<feature type="compositionally biased region" description="Acidic residues" evidence="1">
    <location>
        <begin position="69"/>
        <end position="92"/>
    </location>
</feature>
<dbReference type="Proteomes" id="UP000223968">
    <property type="component" value="Unassembled WGS sequence"/>
</dbReference>
<dbReference type="EMBL" id="PDNB01000198">
    <property type="protein sequence ID" value="PGG99746.1"/>
    <property type="molecule type" value="Genomic_DNA"/>
</dbReference>
<keyword evidence="3" id="KW-1185">Reference proteome</keyword>
<comment type="caution">
    <text evidence="2">The sequence shown here is derived from an EMBL/GenBank/DDBJ whole genome shotgun (WGS) entry which is preliminary data.</text>
</comment>
<sequence length="92" mass="9873">MRVDPAGRVPLRQRLPGGRQNRSDFTPRNELTLGEGGDETNVVFRRDASLPVSANNRDVHQDILPDTGDLAEEEDGEDTGADTEGGEDGAAV</sequence>
<accession>A0A2B7WT44</accession>
<dbReference type="AlphaFoldDB" id="A0A2B7WT44"/>
<name>A0A2B7WT44_9EURO</name>
<evidence type="ECO:0000256" key="1">
    <source>
        <dbReference type="SAM" id="MobiDB-lite"/>
    </source>
</evidence>